<gene>
    <name evidence="3" type="ORF">LMXM_08_29_1335</name>
</gene>
<accession>E9ALT9</accession>
<reference evidence="3 4" key="1">
    <citation type="journal article" date="2011" name="Genome Res.">
        <title>Chromosome and gene copy number variation allow major structural change between species and strains of Leishmania.</title>
        <authorList>
            <person name="Rogers M.B."/>
            <person name="Hilley J.D."/>
            <person name="Dickens N.J."/>
            <person name="Wilkes J."/>
            <person name="Bates P.A."/>
            <person name="Depledge D.P."/>
            <person name="Harris D."/>
            <person name="Her Y."/>
            <person name="Herzyk P."/>
            <person name="Imamura H."/>
            <person name="Otto T.D."/>
            <person name="Sanders M."/>
            <person name="Seeger K."/>
            <person name="Dujardin J.C."/>
            <person name="Berriman M."/>
            <person name="Smith D.F."/>
            <person name="Hertz-Fowler C."/>
            <person name="Mottram J.C."/>
        </authorList>
    </citation>
    <scope>NUCLEOTIDE SEQUENCE [LARGE SCALE GENOMIC DNA]</scope>
    <source>
        <strain evidence="3 4">MHOM/GT/2001/U1103</strain>
    </source>
</reference>
<dbReference type="KEGG" id="lmi:LMXM_08_29_1335"/>
<protein>
    <submittedName>
        <fullName evidence="3">Uncharacterized protein</fullName>
    </submittedName>
</protein>
<dbReference type="GeneID" id="13447124"/>
<keyword evidence="4" id="KW-1185">Reference proteome</keyword>
<name>E9ALT9_LEIMU</name>
<feature type="transmembrane region" description="Helical" evidence="2">
    <location>
        <begin position="165"/>
        <end position="193"/>
    </location>
</feature>
<feature type="compositionally biased region" description="Basic and acidic residues" evidence="1">
    <location>
        <begin position="53"/>
        <end position="62"/>
    </location>
</feature>
<keyword evidence="2" id="KW-0472">Membrane</keyword>
<sequence>MPLNIVSSPLSFTVATCVLRHSASVCSVLVGSFLFSPPFFSYPQSSPLLFESNTRKAQQEQQKKRKPATKRLDPPVPPPPLLCSSPSSSLARNRILTDSFSFFLFPFVCACADRVLDLQSPVPCSPHTGCTGYPLLSPSTRIHPHPIHISFPLLSFPTYPFIKPFAHLSVSVSFTSFYFVSFFCGFPLPLLVLQQIHAFDSRLLRGCLSPPPPSLKKKICSAARRYDS</sequence>
<dbReference type="Proteomes" id="UP000007259">
    <property type="component" value="Chromosome 8"/>
</dbReference>
<evidence type="ECO:0000256" key="1">
    <source>
        <dbReference type="SAM" id="MobiDB-lite"/>
    </source>
</evidence>
<evidence type="ECO:0000256" key="2">
    <source>
        <dbReference type="SAM" id="Phobius"/>
    </source>
</evidence>
<dbReference type="AlphaFoldDB" id="E9ALT9"/>
<keyword evidence="2" id="KW-1133">Transmembrane helix</keyword>
<keyword evidence="2" id="KW-0812">Transmembrane</keyword>
<dbReference type="VEuPathDB" id="TriTrypDB:LmxM.08_29.1335"/>
<evidence type="ECO:0000313" key="3">
    <source>
        <dbReference type="EMBL" id="CBZ23894.1"/>
    </source>
</evidence>
<organism evidence="3 4">
    <name type="scientific">Leishmania mexicana (strain MHOM/GT/2001/U1103)</name>
    <dbReference type="NCBI Taxonomy" id="929439"/>
    <lineage>
        <taxon>Eukaryota</taxon>
        <taxon>Discoba</taxon>
        <taxon>Euglenozoa</taxon>
        <taxon>Kinetoplastea</taxon>
        <taxon>Metakinetoplastina</taxon>
        <taxon>Trypanosomatida</taxon>
        <taxon>Trypanosomatidae</taxon>
        <taxon>Leishmaniinae</taxon>
        <taxon>Leishmania</taxon>
    </lineage>
</organism>
<dbReference type="OrthoDB" id="10588653at2759"/>
<dbReference type="RefSeq" id="XP_003872423.1">
    <property type="nucleotide sequence ID" value="XM_003872374.1"/>
</dbReference>
<dbReference type="OMA" id="CTGYPLL"/>
<feature type="region of interest" description="Disordered" evidence="1">
    <location>
        <begin position="53"/>
        <end position="87"/>
    </location>
</feature>
<proteinExistence type="predicted"/>
<evidence type="ECO:0000313" key="4">
    <source>
        <dbReference type="Proteomes" id="UP000007259"/>
    </source>
</evidence>
<dbReference type="EMBL" id="FR799561">
    <property type="protein sequence ID" value="CBZ23894.1"/>
    <property type="molecule type" value="Genomic_DNA"/>
</dbReference>